<keyword evidence="3 5" id="KW-0067">ATP-binding</keyword>
<reference evidence="5 6" key="1">
    <citation type="submission" date="2018-08" db="EMBL/GenBank/DDBJ databases">
        <title>A genome reference for cultivated species of the human gut microbiota.</title>
        <authorList>
            <person name="Zou Y."/>
            <person name="Xue W."/>
            <person name="Luo G."/>
        </authorList>
    </citation>
    <scope>NUCLEOTIDE SEQUENCE [LARGE SCALE GENOMIC DNA]</scope>
    <source>
        <strain evidence="5 6">AF37-2AT</strain>
    </source>
</reference>
<dbReference type="GO" id="GO:0016887">
    <property type="term" value="F:ATP hydrolysis activity"/>
    <property type="evidence" value="ECO:0007669"/>
    <property type="project" value="InterPro"/>
</dbReference>
<comment type="caution">
    <text evidence="5">The sequence shown here is derived from an EMBL/GenBank/DDBJ whole genome shotgun (WGS) entry which is preliminary data.</text>
</comment>
<dbReference type="PANTHER" id="PTHR42711:SF4">
    <property type="entry name" value="ABC TRANSPORTER RELATED"/>
    <property type="match status" value="1"/>
</dbReference>
<dbReference type="InterPro" id="IPR050763">
    <property type="entry name" value="ABC_transporter_ATP-binding"/>
</dbReference>
<dbReference type="GO" id="GO:0005524">
    <property type="term" value="F:ATP binding"/>
    <property type="evidence" value="ECO:0007669"/>
    <property type="project" value="UniProtKB-KW"/>
</dbReference>
<dbReference type="InterPro" id="IPR027417">
    <property type="entry name" value="P-loop_NTPase"/>
</dbReference>
<dbReference type="Pfam" id="PF00005">
    <property type="entry name" value="ABC_tran"/>
    <property type="match status" value="1"/>
</dbReference>
<dbReference type="SUPFAM" id="SSF52540">
    <property type="entry name" value="P-loop containing nucleoside triphosphate hydrolases"/>
    <property type="match status" value="1"/>
</dbReference>
<evidence type="ECO:0000256" key="2">
    <source>
        <dbReference type="ARBA" id="ARBA00022741"/>
    </source>
</evidence>
<evidence type="ECO:0000256" key="3">
    <source>
        <dbReference type="ARBA" id="ARBA00022840"/>
    </source>
</evidence>
<gene>
    <name evidence="5" type="ORF">DW016_10165</name>
</gene>
<name>A0A3E3K0U3_9FIRM</name>
<dbReference type="Proteomes" id="UP000261080">
    <property type="component" value="Unassembled WGS sequence"/>
</dbReference>
<evidence type="ECO:0000259" key="4">
    <source>
        <dbReference type="PROSITE" id="PS50893"/>
    </source>
</evidence>
<protein>
    <submittedName>
        <fullName evidence="5">ATP-binding cassette domain-containing protein</fullName>
    </submittedName>
</protein>
<dbReference type="PROSITE" id="PS00211">
    <property type="entry name" value="ABC_TRANSPORTER_1"/>
    <property type="match status" value="1"/>
</dbReference>
<organism evidence="5 6">
    <name type="scientific">Sellimonas intestinalis</name>
    <dbReference type="NCBI Taxonomy" id="1653434"/>
    <lineage>
        <taxon>Bacteria</taxon>
        <taxon>Bacillati</taxon>
        <taxon>Bacillota</taxon>
        <taxon>Clostridia</taxon>
        <taxon>Lachnospirales</taxon>
        <taxon>Lachnospiraceae</taxon>
        <taxon>Sellimonas</taxon>
    </lineage>
</organism>
<evidence type="ECO:0000256" key="1">
    <source>
        <dbReference type="ARBA" id="ARBA00022448"/>
    </source>
</evidence>
<dbReference type="AlphaFoldDB" id="A0A3E3K0U3"/>
<dbReference type="SMART" id="SM00382">
    <property type="entry name" value="AAA"/>
    <property type="match status" value="1"/>
</dbReference>
<dbReference type="PANTHER" id="PTHR42711">
    <property type="entry name" value="ABC TRANSPORTER ATP-BINDING PROTEIN"/>
    <property type="match status" value="1"/>
</dbReference>
<dbReference type="InterPro" id="IPR003593">
    <property type="entry name" value="AAA+_ATPase"/>
</dbReference>
<keyword evidence="1" id="KW-0813">Transport</keyword>
<keyword evidence="2" id="KW-0547">Nucleotide-binding</keyword>
<feature type="domain" description="ABC transporter" evidence="4">
    <location>
        <begin position="24"/>
        <end position="257"/>
    </location>
</feature>
<proteinExistence type="predicted"/>
<accession>A0A3E3K0U3</accession>
<dbReference type="PROSITE" id="PS50893">
    <property type="entry name" value="ABC_TRANSPORTER_2"/>
    <property type="match status" value="1"/>
</dbReference>
<dbReference type="InterPro" id="IPR017871">
    <property type="entry name" value="ABC_transporter-like_CS"/>
</dbReference>
<dbReference type="GeneID" id="97193280"/>
<evidence type="ECO:0000313" key="6">
    <source>
        <dbReference type="Proteomes" id="UP000261080"/>
    </source>
</evidence>
<keyword evidence="6" id="KW-1185">Reference proteome</keyword>
<dbReference type="OrthoDB" id="9804819at2"/>
<dbReference type="RefSeq" id="WP_024733040.1">
    <property type="nucleotide sequence ID" value="NZ_BAABYU010000001.1"/>
</dbReference>
<dbReference type="Gene3D" id="3.40.50.300">
    <property type="entry name" value="P-loop containing nucleotide triphosphate hydrolases"/>
    <property type="match status" value="1"/>
</dbReference>
<evidence type="ECO:0000313" key="5">
    <source>
        <dbReference type="EMBL" id="RGE86420.1"/>
    </source>
</evidence>
<sequence>MNAISVKNLNKVFTYYEKKEGFQHSLKNLLVRKQKTKEAVKNISFDIDSGDIIGFLGPNGAGKTTTLKMLSGILYPTSGEVHVLGYCPWKRQKEFKMKYSMVLGQKSQLWPDLPASETFRLNQYIYEVDERKCKMLLDELTEYLDVKHLLNVQVRRLSLGERMKLELIASLIHSPQLIFLDEPSIGLDLVSQKKIRSFIRYWNEQYKTTVMITSHYMKDIEDLCERVIVINGGEKLYDGSLSDVNYMFKDIKIVNLELSSEIDDMKLGKFGVITKKDGLNCTMEVNRENLHEFIGYVTQKLNIKDISISDIPVEKGIELLYR</sequence>
<dbReference type="EMBL" id="QVLX01000005">
    <property type="protein sequence ID" value="RGE86420.1"/>
    <property type="molecule type" value="Genomic_DNA"/>
</dbReference>
<dbReference type="InterPro" id="IPR003439">
    <property type="entry name" value="ABC_transporter-like_ATP-bd"/>
</dbReference>